<dbReference type="PROSITE" id="PS50305">
    <property type="entry name" value="SIRTUIN"/>
    <property type="match status" value="1"/>
</dbReference>
<dbReference type="Gene3D" id="3.30.1600.10">
    <property type="entry name" value="SIR2/SIRT2 'Small Domain"/>
    <property type="match status" value="1"/>
</dbReference>
<reference evidence="6 7" key="1">
    <citation type="submission" date="2017-10" db="EMBL/GenBank/DDBJ databases">
        <title>Genomics of the genus Arcobacter.</title>
        <authorList>
            <person name="Perez-Cataluna A."/>
            <person name="Figueras M.J."/>
        </authorList>
    </citation>
    <scope>NUCLEOTIDE SEQUENCE [LARGE SCALE GENOMIC DNA]</scope>
    <source>
        <strain evidence="6 7">CECT 8993</strain>
    </source>
</reference>
<evidence type="ECO:0000259" key="5">
    <source>
        <dbReference type="PROSITE" id="PS50305"/>
    </source>
</evidence>
<name>A0A4Q0YHR5_9BACT</name>
<feature type="binding site" evidence="4">
    <location>
        <position position="136"/>
    </location>
    <ligand>
        <name>Zn(2+)</name>
        <dbReference type="ChEBI" id="CHEBI:29105"/>
    </ligand>
</feature>
<feature type="binding site" evidence="4">
    <location>
        <position position="118"/>
    </location>
    <ligand>
        <name>Zn(2+)</name>
        <dbReference type="ChEBI" id="CHEBI:29105"/>
    </ligand>
</feature>
<dbReference type="EC" id="2.3.1.286" evidence="1"/>
<comment type="caution">
    <text evidence="6">The sequence shown here is derived from an EMBL/GenBank/DDBJ whole genome shotgun (WGS) entry which is preliminary data.</text>
</comment>
<evidence type="ECO:0000256" key="2">
    <source>
        <dbReference type="ARBA" id="ARBA00022679"/>
    </source>
</evidence>
<proteinExistence type="predicted"/>
<accession>A0A4Q0YHR5</accession>
<dbReference type="InterPro" id="IPR050134">
    <property type="entry name" value="NAD-dep_sirtuin_deacylases"/>
</dbReference>
<dbReference type="Gene3D" id="3.40.50.1220">
    <property type="entry name" value="TPP-binding domain"/>
    <property type="match status" value="1"/>
</dbReference>
<sequence>MGKKVVILSGAGLSASSGISTFRDKDGLWENHDINEICSAGCLDWNYEATINFYNQRREDIKNKLPNNAHKMIARIKEKYPNTVEVITQNVDDLLEKADCKGVLHLHGFLKELRCMSCETVVNIDYSLQNSSNSTCKKCGSKLRPNIVFFGEAAPQYEKLYKILEECGLLVVIGTSGYVIDVSFLSQYADQAILNNLEPSAAIVEDCFDKIYYEDANIAYKKIEDDIEEYINSL</sequence>
<evidence type="ECO:0000256" key="1">
    <source>
        <dbReference type="ARBA" id="ARBA00012928"/>
    </source>
</evidence>
<dbReference type="InterPro" id="IPR026590">
    <property type="entry name" value="Ssirtuin_cat_dom"/>
</dbReference>
<keyword evidence="4" id="KW-0479">Metal-binding</keyword>
<keyword evidence="3" id="KW-0520">NAD</keyword>
<protein>
    <recommendedName>
        <fullName evidence="1">protein acetyllysine N-acetyltransferase</fullName>
        <ecNumber evidence="1">2.3.1.286</ecNumber>
    </recommendedName>
</protein>
<dbReference type="InterPro" id="IPR029035">
    <property type="entry name" value="DHS-like_NAD/FAD-binding_dom"/>
</dbReference>
<keyword evidence="2" id="KW-0808">Transferase</keyword>
<dbReference type="PANTHER" id="PTHR11085:SF10">
    <property type="entry name" value="NAD-DEPENDENT PROTEIN DEACYLASE SIRTUIN-5, MITOCHONDRIAL-RELATED"/>
    <property type="match status" value="1"/>
</dbReference>
<evidence type="ECO:0000313" key="7">
    <source>
        <dbReference type="Proteomes" id="UP000290172"/>
    </source>
</evidence>
<dbReference type="GO" id="GO:0017136">
    <property type="term" value="F:histone deacetylase activity, NAD-dependent"/>
    <property type="evidence" value="ECO:0007669"/>
    <property type="project" value="TreeGrafter"/>
</dbReference>
<feature type="domain" description="Deacetylase sirtuin-type" evidence="5">
    <location>
        <begin position="1"/>
        <end position="234"/>
    </location>
</feature>
<dbReference type="PANTHER" id="PTHR11085">
    <property type="entry name" value="NAD-DEPENDENT PROTEIN DEACYLASE SIRTUIN-5, MITOCHONDRIAL-RELATED"/>
    <property type="match status" value="1"/>
</dbReference>
<evidence type="ECO:0000256" key="4">
    <source>
        <dbReference type="PROSITE-ProRule" id="PRU00236"/>
    </source>
</evidence>
<dbReference type="InterPro" id="IPR003000">
    <property type="entry name" value="Sirtuin"/>
</dbReference>
<keyword evidence="4" id="KW-0862">Zinc</keyword>
<dbReference type="SUPFAM" id="SSF52467">
    <property type="entry name" value="DHS-like NAD/FAD-binding domain"/>
    <property type="match status" value="1"/>
</dbReference>
<dbReference type="Pfam" id="PF02146">
    <property type="entry name" value="SIR2"/>
    <property type="match status" value="1"/>
</dbReference>
<feature type="binding site" evidence="4">
    <location>
        <position position="139"/>
    </location>
    <ligand>
        <name>Zn(2+)</name>
        <dbReference type="ChEBI" id="CHEBI:29105"/>
    </ligand>
</feature>
<feature type="binding site" evidence="4">
    <location>
        <position position="115"/>
    </location>
    <ligand>
        <name>Zn(2+)</name>
        <dbReference type="ChEBI" id="CHEBI:29105"/>
    </ligand>
</feature>
<dbReference type="GO" id="GO:0046872">
    <property type="term" value="F:metal ion binding"/>
    <property type="evidence" value="ECO:0007669"/>
    <property type="project" value="UniProtKB-KW"/>
</dbReference>
<dbReference type="InterPro" id="IPR026591">
    <property type="entry name" value="Sirtuin_cat_small_dom_sf"/>
</dbReference>
<feature type="active site" description="Proton acceptor" evidence="4">
    <location>
        <position position="107"/>
    </location>
</feature>
<dbReference type="GO" id="GO:0070403">
    <property type="term" value="F:NAD+ binding"/>
    <property type="evidence" value="ECO:0007669"/>
    <property type="project" value="InterPro"/>
</dbReference>
<dbReference type="Proteomes" id="UP000290172">
    <property type="component" value="Unassembled WGS sequence"/>
</dbReference>
<organism evidence="6 7">
    <name type="scientific">Halarcobacter ebronensis</name>
    <dbReference type="NCBI Taxonomy" id="1462615"/>
    <lineage>
        <taxon>Bacteria</taxon>
        <taxon>Pseudomonadati</taxon>
        <taxon>Campylobacterota</taxon>
        <taxon>Epsilonproteobacteria</taxon>
        <taxon>Campylobacterales</taxon>
        <taxon>Arcobacteraceae</taxon>
        <taxon>Halarcobacter</taxon>
    </lineage>
</organism>
<evidence type="ECO:0000256" key="3">
    <source>
        <dbReference type="ARBA" id="ARBA00023027"/>
    </source>
</evidence>
<dbReference type="RefSeq" id="WP_128979547.1">
    <property type="nucleotide sequence ID" value="NZ_PDKJ01000003.1"/>
</dbReference>
<dbReference type="EMBL" id="PDKJ01000003">
    <property type="protein sequence ID" value="RXJ69294.1"/>
    <property type="molecule type" value="Genomic_DNA"/>
</dbReference>
<gene>
    <name evidence="6" type="ORF">CRV08_04605</name>
</gene>
<dbReference type="AlphaFoldDB" id="A0A4Q0YHR5"/>
<evidence type="ECO:0000313" key="6">
    <source>
        <dbReference type="EMBL" id="RXJ69294.1"/>
    </source>
</evidence>